<evidence type="ECO:0000313" key="2">
    <source>
        <dbReference type="Proteomes" id="UP000821865"/>
    </source>
</evidence>
<proteinExistence type="predicted"/>
<accession>A0ACB8CC53</accession>
<name>A0ACB8CC53_DERSI</name>
<dbReference type="EMBL" id="CM023477">
    <property type="protein sequence ID" value="KAH7938451.1"/>
    <property type="molecule type" value="Genomic_DNA"/>
</dbReference>
<dbReference type="Proteomes" id="UP000821865">
    <property type="component" value="Chromosome 8"/>
</dbReference>
<keyword evidence="2" id="KW-1185">Reference proteome</keyword>
<gene>
    <name evidence="1" type="ORF">HPB49_023725</name>
</gene>
<protein>
    <submittedName>
        <fullName evidence="1">Uncharacterized protein</fullName>
    </submittedName>
</protein>
<organism evidence="1 2">
    <name type="scientific">Dermacentor silvarum</name>
    <name type="common">Tick</name>
    <dbReference type="NCBI Taxonomy" id="543639"/>
    <lineage>
        <taxon>Eukaryota</taxon>
        <taxon>Metazoa</taxon>
        <taxon>Ecdysozoa</taxon>
        <taxon>Arthropoda</taxon>
        <taxon>Chelicerata</taxon>
        <taxon>Arachnida</taxon>
        <taxon>Acari</taxon>
        <taxon>Parasitiformes</taxon>
        <taxon>Ixodida</taxon>
        <taxon>Ixodoidea</taxon>
        <taxon>Ixodidae</taxon>
        <taxon>Rhipicephalinae</taxon>
        <taxon>Dermacentor</taxon>
    </lineage>
</organism>
<sequence>MRNLRFAIRVAFYGVTVYSALSTAVIYIFIQWFGRFRTDLYDVDGLANRTTHGWPCGDHSSASESNVLSRDVIGKGQIDVHGWWQDQATVLTDVQCFNEPWALCSKAFSITCKRSTVRAIYQHLSFRRNLTLHSFSLSLRVAAEQLESQTADSFLGALVLVRLSDGNEEFLRVPFPASTSTLTQREGVYTASHSDRTIATATVMLSCYGYAGVVHFTDVRLTPLVEPAASHGCRARDLLEDCPTSARSLPPTHRRQKLKFELILGKVRSSSSKKRHLNKDVALVTQLSMDRLPVLEHTLQLWEGPVSLVIYVPVKGGKVDGDWQRLYVQKKLQNLKLHPDSHVSLAYGVPGSGDYPINALRNAAIKQTNCEYLLTADADFQPSPDFHKHFLLSTRSVANTDKVAFVVPAFEYLELPQKSDGVAQTKEELMQLLHRQDPFVQPFRHDITPESHQSTDYWKWYRTDKPYVVQTFSDKYEPYLVLKNTAQLPQYDERFTGYGMNKITHVTELFAAGYVFLVLPHVWLVHVPHKPSSYFVEHVQNPQHRLRNRVQRFEFLVDVMRKYKLGRCR</sequence>
<reference evidence="1" key="1">
    <citation type="submission" date="2020-05" db="EMBL/GenBank/DDBJ databases">
        <title>Large-scale comparative analyses of tick genomes elucidate their genetic diversity and vector capacities.</title>
        <authorList>
            <person name="Jia N."/>
            <person name="Wang J."/>
            <person name="Shi W."/>
            <person name="Du L."/>
            <person name="Sun Y."/>
            <person name="Zhan W."/>
            <person name="Jiang J."/>
            <person name="Wang Q."/>
            <person name="Zhang B."/>
            <person name="Ji P."/>
            <person name="Sakyi L.B."/>
            <person name="Cui X."/>
            <person name="Yuan T."/>
            <person name="Jiang B."/>
            <person name="Yang W."/>
            <person name="Lam T.T.-Y."/>
            <person name="Chang Q."/>
            <person name="Ding S."/>
            <person name="Wang X."/>
            <person name="Zhu J."/>
            <person name="Ruan X."/>
            <person name="Zhao L."/>
            <person name="Wei J."/>
            <person name="Que T."/>
            <person name="Du C."/>
            <person name="Cheng J."/>
            <person name="Dai P."/>
            <person name="Han X."/>
            <person name="Huang E."/>
            <person name="Gao Y."/>
            <person name="Liu J."/>
            <person name="Shao H."/>
            <person name="Ye R."/>
            <person name="Li L."/>
            <person name="Wei W."/>
            <person name="Wang X."/>
            <person name="Wang C."/>
            <person name="Yang T."/>
            <person name="Huo Q."/>
            <person name="Li W."/>
            <person name="Guo W."/>
            <person name="Chen H."/>
            <person name="Zhou L."/>
            <person name="Ni X."/>
            <person name="Tian J."/>
            <person name="Zhou Y."/>
            <person name="Sheng Y."/>
            <person name="Liu T."/>
            <person name="Pan Y."/>
            <person name="Xia L."/>
            <person name="Li J."/>
            <person name="Zhao F."/>
            <person name="Cao W."/>
        </authorList>
    </citation>
    <scope>NUCLEOTIDE SEQUENCE</scope>
    <source>
        <strain evidence="1">Dsil-2018</strain>
    </source>
</reference>
<comment type="caution">
    <text evidence="1">The sequence shown here is derived from an EMBL/GenBank/DDBJ whole genome shotgun (WGS) entry which is preliminary data.</text>
</comment>
<evidence type="ECO:0000313" key="1">
    <source>
        <dbReference type="EMBL" id="KAH7938451.1"/>
    </source>
</evidence>